<dbReference type="InterPro" id="IPR001054">
    <property type="entry name" value="A/G_cyclase"/>
</dbReference>
<proteinExistence type="inferred from homology"/>
<keyword evidence="4" id="KW-1133">Transmembrane helix</keyword>
<evidence type="ECO:0000256" key="3">
    <source>
        <dbReference type="ARBA" id="ARBA00022741"/>
    </source>
</evidence>
<dbReference type="InterPro" id="IPR029787">
    <property type="entry name" value="Nucleotide_cyclase"/>
</dbReference>
<evidence type="ECO:0000313" key="10">
    <source>
        <dbReference type="Proteomes" id="UP000033187"/>
    </source>
</evidence>
<dbReference type="SUPFAM" id="SSF55073">
    <property type="entry name" value="Nucleotide cyclase"/>
    <property type="match status" value="1"/>
</dbReference>
<dbReference type="Pfam" id="PF00211">
    <property type="entry name" value="Guanylate_cyc"/>
    <property type="match status" value="1"/>
</dbReference>
<dbReference type="GO" id="GO:0000166">
    <property type="term" value="F:nucleotide binding"/>
    <property type="evidence" value="ECO:0007669"/>
    <property type="project" value="UniProtKB-KW"/>
</dbReference>
<evidence type="ECO:0000256" key="2">
    <source>
        <dbReference type="ARBA" id="ARBA00022692"/>
    </source>
</evidence>
<keyword evidence="10" id="KW-1185">Reference proteome</keyword>
<dbReference type="PROSITE" id="PS50125">
    <property type="entry name" value="GUANYLATE_CYCLASE_2"/>
    <property type="match status" value="1"/>
</dbReference>
<dbReference type="EC" id="4.6.1.1" evidence="9"/>
<gene>
    <name evidence="9" type="ORF">YBN1229_v1_1090</name>
</gene>
<dbReference type="GO" id="GO:0001653">
    <property type="term" value="F:peptide receptor activity"/>
    <property type="evidence" value="ECO:0007669"/>
    <property type="project" value="TreeGrafter"/>
</dbReference>
<protein>
    <submittedName>
        <fullName evidence="9">Adenylate cyclase</fullName>
        <ecNumber evidence="9">4.6.1.1</ecNumber>
    </submittedName>
</protein>
<dbReference type="RefSeq" id="WP_052743713.1">
    <property type="nucleotide sequence ID" value="NZ_LN829118.1"/>
</dbReference>
<evidence type="ECO:0000313" key="9">
    <source>
        <dbReference type="EMBL" id="CPR17068.1"/>
    </source>
</evidence>
<dbReference type="KEGG" id="fiy:BN1229_v1_1090"/>
<dbReference type="AlphaFoldDB" id="A0A0D6JCP9"/>
<dbReference type="OrthoDB" id="315417at2"/>
<dbReference type="GO" id="GO:0007168">
    <property type="term" value="P:receptor guanylyl cyclase signaling pathway"/>
    <property type="evidence" value="ECO:0007669"/>
    <property type="project" value="TreeGrafter"/>
</dbReference>
<dbReference type="PANTHER" id="PTHR11920:SF335">
    <property type="entry name" value="GUANYLATE CYCLASE"/>
    <property type="match status" value="1"/>
</dbReference>
<feature type="domain" description="Guanylate cyclase" evidence="8">
    <location>
        <begin position="56"/>
        <end position="183"/>
    </location>
</feature>
<dbReference type="SMART" id="SM00044">
    <property type="entry name" value="CYCc"/>
    <property type="match status" value="1"/>
</dbReference>
<organism evidence="9 10">
    <name type="scientific">Candidatus Filomicrobium marinum</name>
    <dbReference type="NCBI Taxonomy" id="1608628"/>
    <lineage>
        <taxon>Bacteria</taxon>
        <taxon>Pseudomonadati</taxon>
        <taxon>Pseudomonadota</taxon>
        <taxon>Alphaproteobacteria</taxon>
        <taxon>Hyphomicrobiales</taxon>
        <taxon>Hyphomicrobiaceae</taxon>
        <taxon>Filomicrobium</taxon>
    </lineage>
</organism>
<name>A0A0D6JCP9_9HYPH</name>
<reference evidence="10" key="1">
    <citation type="submission" date="2015-02" db="EMBL/GenBank/DDBJ databases">
        <authorList>
            <person name="Chooi Y.-H."/>
        </authorList>
    </citation>
    <scope>NUCLEOTIDE SEQUENCE [LARGE SCALE GENOMIC DNA]</scope>
    <source>
        <strain evidence="10">strain Y</strain>
    </source>
</reference>
<dbReference type="Gene3D" id="3.30.70.1230">
    <property type="entry name" value="Nucleotide cyclase"/>
    <property type="match status" value="1"/>
</dbReference>
<evidence type="ECO:0000256" key="7">
    <source>
        <dbReference type="RuleBase" id="RU000405"/>
    </source>
</evidence>
<dbReference type="PANTHER" id="PTHR11920">
    <property type="entry name" value="GUANYLYL CYCLASE"/>
    <property type="match status" value="1"/>
</dbReference>
<dbReference type="KEGG" id="fil:BN1229_v1_1089"/>
<evidence type="ECO:0000256" key="6">
    <source>
        <dbReference type="ARBA" id="ARBA00023239"/>
    </source>
</evidence>
<dbReference type="Proteomes" id="UP000033187">
    <property type="component" value="Chromosome 1"/>
</dbReference>
<evidence type="ECO:0000256" key="1">
    <source>
        <dbReference type="ARBA" id="ARBA00004370"/>
    </source>
</evidence>
<sequence>MSFTAPVSSSAERLMRVEQALAETQAVLAKILPDFVIERLKAAPGQPIIDTYDNASVLFADITGFVGISKRLGGERTVKLLNQLIREFDELATLHGVEKIKTMGDGYMAVSGVPRTSADHCQRLARLALDMQTAAERASKRTGVTIKLRIGIAAGPVMAGVIGFNKFAYDIWGDTVNHASRLEKMAPSGQILLSEEANKQLGSSFFTRARGSTQIRGLGKRQTWVLDGEGALH</sequence>
<evidence type="ECO:0000259" key="8">
    <source>
        <dbReference type="PROSITE" id="PS50125"/>
    </source>
</evidence>
<keyword evidence="6 7" id="KW-0456">Lyase</keyword>
<comment type="subcellular location">
    <subcellularLocation>
        <location evidence="1">Membrane</location>
    </subcellularLocation>
</comment>
<dbReference type="InterPro" id="IPR050401">
    <property type="entry name" value="Cyclic_nucleotide_synthase"/>
</dbReference>
<keyword evidence="3" id="KW-0547">Nucleotide-binding</keyword>
<comment type="similarity">
    <text evidence="7">Belongs to the adenylyl cyclase class-4/guanylyl cyclase family.</text>
</comment>
<dbReference type="GO" id="GO:0004383">
    <property type="term" value="F:guanylate cyclase activity"/>
    <property type="evidence" value="ECO:0007669"/>
    <property type="project" value="TreeGrafter"/>
</dbReference>
<dbReference type="GO" id="GO:0004016">
    <property type="term" value="F:adenylate cyclase activity"/>
    <property type="evidence" value="ECO:0007669"/>
    <property type="project" value="UniProtKB-EC"/>
</dbReference>
<keyword evidence="2" id="KW-0812">Transmembrane</keyword>
<dbReference type="InterPro" id="IPR018297">
    <property type="entry name" value="A/G_cyclase_CS"/>
</dbReference>
<dbReference type="PROSITE" id="PS00452">
    <property type="entry name" value="GUANYLATE_CYCLASE_1"/>
    <property type="match status" value="1"/>
</dbReference>
<dbReference type="GO" id="GO:0035556">
    <property type="term" value="P:intracellular signal transduction"/>
    <property type="evidence" value="ECO:0007669"/>
    <property type="project" value="InterPro"/>
</dbReference>
<keyword evidence="5" id="KW-0472">Membrane</keyword>
<dbReference type="GO" id="GO:0005886">
    <property type="term" value="C:plasma membrane"/>
    <property type="evidence" value="ECO:0007669"/>
    <property type="project" value="TreeGrafter"/>
</dbReference>
<dbReference type="CDD" id="cd07302">
    <property type="entry name" value="CHD"/>
    <property type="match status" value="1"/>
</dbReference>
<evidence type="ECO:0000256" key="4">
    <source>
        <dbReference type="ARBA" id="ARBA00022989"/>
    </source>
</evidence>
<dbReference type="EMBL" id="LN829119">
    <property type="protein sequence ID" value="CPR17068.1"/>
    <property type="molecule type" value="Genomic_DNA"/>
</dbReference>
<evidence type="ECO:0000256" key="5">
    <source>
        <dbReference type="ARBA" id="ARBA00023136"/>
    </source>
</evidence>
<accession>A0A0D6JCP9</accession>